<proteinExistence type="predicted"/>
<dbReference type="EMBL" id="FTNO01000001">
    <property type="protein sequence ID" value="SIR20185.1"/>
    <property type="molecule type" value="Genomic_DNA"/>
</dbReference>
<evidence type="ECO:0000313" key="1">
    <source>
        <dbReference type="EMBL" id="SIR20185.1"/>
    </source>
</evidence>
<protein>
    <recommendedName>
        <fullName evidence="3">Looped-hinge helix DNA binding domain-containing protein, AbrB family</fullName>
    </recommendedName>
</protein>
<dbReference type="RefSeq" id="WP_175609647.1">
    <property type="nucleotide sequence ID" value="NZ_FTNO01000001.1"/>
</dbReference>
<reference evidence="2" key="1">
    <citation type="submission" date="2017-01" db="EMBL/GenBank/DDBJ databases">
        <authorList>
            <person name="Varghese N."/>
            <person name="Submissions S."/>
        </authorList>
    </citation>
    <scope>NUCLEOTIDE SEQUENCE [LARGE SCALE GENOMIC DNA]</scope>
    <source>
        <strain evidence="2">CGMCC 1.7737</strain>
    </source>
</reference>
<keyword evidence="2" id="KW-1185">Reference proteome</keyword>
<name>A0A1N6Z076_9EURY</name>
<evidence type="ECO:0000313" key="2">
    <source>
        <dbReference type="Proteomes" id="UP000186914"/>
    </source>
</evidence>
<organism evidence="1 2">
    <name type="scientific">Haladaptatus litoreus</name>
    <dbReference type="NCBI Taxonomy" id="553468"/>
    <lineage>
        <taxon>Archaea</taxon>
        <taxon>Methanobacteriati</taxon>
        <taxon>Methanobacteriota</taxon>
        <taxon>Stenosarchaea group</taxon>
        <taxon>Halobacteria</taxon>
        <taxon>Halobacteriales</taxon>
        <taxon>Haladaptataceae</taxon>
        <taxon>Haladaptatus</taxon>
    </lineage>
</organism>
<dbReference type="Proteomes" id="UP000186914">
    <property type="component" value="Unassembled WGS sequence"/>
</dbReference>
<accession>A0A1N6Z076</accession>
<gene>
    <name evidence="1" type="ORF">SAMN05421858_1808</name>
</gene>
<evidence type="ECO:0008006" key="3">
    <source>
        <dbReference type="Google" id="ProtNLM"/>
    </source>
</evidence>
<dbReference type="AlphaFoldDB" id="A0A1N6Z076"/>
<sequence>MTDEEILGTTKIARRWRISLIKDVREVFEEQDVELEEGDRVMFVERDGEILIKSTK</sequence>